<keyword evidence="1" id="KW-0812">Transmembrane</keyword>
<dbReference type="InterPro" id="IPR036147">
    <property type="entry name" value="Anti-sigma_E_RseA_N_sf"/>
</dbReference>
<accession>A0ABS1DXC0</accession>
<dbReference type="InterPro" id="IPR052383">
    <property type="entry name" value="Anti-sigma-E_RseA-like"/>
</dbReference>
<keyword evidence="1" id="KW-1133">Transmembrane helix</keyword>
<keyword evidence="1" id="KW-0472">Membrane</keyword>
<feature type="transmembrane region" description="Helical" evidence="1">
    <location>
        <begin position="114"/>
        <end position="133"/>
    </location>
</feature>
<reference evidence="3" key="2">
    <citation type="journal article" date="2020" name="Microorganisms">
        <title>Osmotic Adaptation and Compatible Solute Biosynthesis of Phototrophic Bacteria as Revealed from Genome Analyses.</title>
        <authorList>
            <person name="Imhoff J.F."/>
            <person name="Rahn T."/>
            <person name="Kunzel S."/>
            <person name="Keller A."/>
            <person name="Neulinger S.C."/>
        </authorList>
    </citation>
    <scope>NUCLEOTIDE SEQUENCE</scope>
    <source>
        <strain evidence="3">IM 151</strain>
    </source>
</reference>
<evidence type="ECO:0000313" key="3">
    <source>
        <dbReference type="EMBL" id="MBK1713840.1"/>
    </source>
</evidence>
<dbReference type="CDD" id="cd16328">
    <property type="entry name" value="RseA_N"/>
    <property type="match status" value="1"/>
</dbReference>
<dbReference type="SUPFAM" id="SSF89069">
    <property type="entry name" value="N-terminal, cytoplasmic domain of anti-sigmaE factor RseA"/>
    <property type="match status" value="1"/>
</dbReference>
<dbReference type="Gene3D" id="1.10.10.880">
    <property type="entry name" value="Anti sigma-E protein RseA, N-terminal domain"/>
    <property type="match status" value="1"/>
</dbReference>
<evidence type="ECO:0000256" key="1">
    <source>
        <dbReference type="SAM" id="Phobius"/>
    </source>
</evidence>
<name>A0ABS1DXC0_RUBGE</name>
<gene>
    <name evidence="3" type="ORF">CKO43_13750</name>
</gene>
<keyword evidence="4" id="KW-1185">Reference proteome</keyword>
<dbReference type="InterPro" id="IPR005572">
    <property type="entry name" value="Anti-sigma_E_RseA_N"/>
</dbReference>
<proteinExistence type="predicted"/>
<protein>
    <submittedName>
        <fullName evidence="3">Anti-sigma 24 factor</fullName>
    </submittedName>
</protein>
<evidence type="ECO:0000313" key="4">
    <source>
        <dbReference type="Proteomes" id="UP001041814"/>
    </source>
</evidence>
<dbReference type="PANTHER" id="PTHR38104">
    <property type="match status" value="1"/>
</dbReference>
<reference evidence="3" key="1">
    <citation type="submission" date="2017-08" db="EMBL/GenBank/DDBJ databases">
        <authorList>
            <person name="Imhoff J.F."/>
            <person name="Rahn T."/>
            <person name="Kuenzel S."/>
            <person name="Neulinger S.C."/>
        </authorList>
    </citation>
    <scope>NUCLEOTIDE SEQUENCE</scope>
    <source>
        <strain evidence="3">IM 151</strain>
    </source>
</reference>
<comment type="caution">
    <text evidence="3">The sequence shown here is derived from an EMBL/GenBank/DDBJ whole genome shotgun (WGS) entry which is preliminary data.</text>
</comment>
<dbReference type="RefSeq" id="WP_200379012.1">
    <property type="nucleotide sequence ID" value="NZ_NRRU01000048.1"/>
</dbReference>
<organism evidence="3 4">
    <name type="scientific">Rubrivivax gelatinosus</name>
    <name type="common">Rhodocyclus gelatinosus</name>
    <name type="synonym">Rhodopseudomonas gelatinosa</name>
    <dbReference type="NCBI Taxonomy" id="28068"/>
    <lineage>
        <taxon>Bacteria</taxon>
        <taxon>Pseudomonadati</taxon>
        <taxon>Pseudomonadota</taxon>
        <taxon>Betaproteobacteria</taxon>
        <taxon>Burkholderiales</taxon>
        <taxon>Sphaerotilaceae</taxon>
        <taxon>Rubrivivax</taxon>
    </lineage>
</organism>
<dbReference type="Pfam" id="PF03872">
    <property type="entry name" value="RseA_N"/>
    <property type="match status" value="1"/>
</dbReference>
<dbReference type="EMBL" id="NRRU01000048">
    <property type="protein sequence ID" value="MBK1713840.1"/>
    <property type="molecule type" value="Genomic_DNA"/>
</dbReference>
<dbReference type="Proteomes" id="UP001041814">
    <property type="component" value="Unassembled WGS sequence"/>
</dbReference>
<evidence type="ECO:0000259" key="2">
    <source>
        <dbReference type="Pfam" id="PF03872"/>
    </source>
</evidence>
<dbReference type="PANTHER" id="PTHR38104:SF1">
    <property type="entry name" value="ANTI-SIGMA-E FACTOR RSEA"/>
    <property type="match status" value="1"/>
</dbReference>
<feature type="domain" description="Anti sigma-E protein RseA N-terminal" evidence="2">
    <location>
        <begin position="18"/>
        <end position="99"/>
    </location>
</feature>
<sequence length="218" mass="22272">MNPNRTSATPPAESNASLLSALADGDPAAVDEACSLWRDDAQARQTWHAYQLIGDVMRSEDLANSAAHDAAFLARLRTRLADEPVVLAPQPLPTATPVAAAAVTATVLRRRNAWLAPAAVAAGFVAVAGVVVVTRMSSPPPGGAVLADAPAAKPGLSLATTGTAAPQALVVEGRLIRDARLDSYLRAHRDALAGGPAALPGGVPRNVEVMAPAYAASR</sequence>